<dbReference type="Proteomes" id="UP000239471">
    <property type="component" value="Unassembled WGS sequence"/>
</dbReference>
<dbReference type="Gene3D" id="3.40.50.360">
    <property type="match status" value="1"/>
</dbReference>
<dbReference type="PANTHER" id="PTHR43278">
    <property type="entry name" value="NAD(P)H-DEPENDENT FMN-CONTAINING OXIDOREDUCTASE YWQN-RELATED"/>
    <property type="match status" value="1"/>
</dbReference>
<dbReference type="InterPro" id="IPR005025">
    <property type="entry name" value="FMN_Rdtase-like_dom"/>
</dbReference>
<protein>
    <submittedName>
        <fullName evidence="4">Iron-sulfur flavoprotein</fullName>
    </submittedName>
</protein>
<name>A0A2T0B4M8_9CLOT</name>
<sequence>MKKVIGIIGSPRKLGNSTSMVNEVLRGAKDSGAETKVFYLNSMSIKGCQSCMYCRKNDNCCINDDMQEILENIKDSDAVIIGSPIYIYQVSGQTKIMMDRLYPFTDEKHKPRFGKKKLVMVYTQASPFFFSFRTYIRYLRNAFTAMGLQHYKDIIVTKCFNPDVAKNNVKVMKKAYSVGKSLI</sequence>
<proteinExistence type="predicted"/>
<evidence type="ECO:0000256" key="2">
    <source>
        <dbReference type="ARBA" id="ARBA00022643"/>
    </source>
</evidence>
<gene>
    <name evidence="4" type="ORF">CLVI_34350</name>
</gene>
<accession>A0A2T0B4M8</accession>
<evidence type="ECO:0000256" key="1">
    <source>
        <dbReference type="ARBA" id="ARBA00022630"/>
    </source>
</evidence>
<dbReference type="GO" id="GO:0016491">
    <property type="term" value="F:oxidoreductase activity"/>
    <property type="evidence" value="ECO:0007669"/>
    <property type="project" value="InterPro"/>
</dbReference>
<dbReference type="RefSeq" id="WP_106061427.1">
    <property type="nucleotide sequence ID" value="NZ_PVXQ01000076.1"/>
</dbReference>
<dbReference type="SUPFAM" id="SSF52218">
    <property type="entry name" value="Flavoproteins"/>
    <property type="match status" value="1"/>
</dbReference>
<dbReference type="InterPro" id="IPR029039">
    <property type="entry name" value="Flavoprotein-like_sf"/>
</dbReference>
<keyword evidence="5" id="KW-1185">Reference proteome</keyword>
<evidence type="ECO:0000313" key="4">
    <source>
        <dbReference type="EMBL" id="PRR78848.1"/>
    </source>
</evidence>
<dbReference type="AlphaFoldDB" id="A0A2T0B4M8"/>
<dbReference type="Pfam" id="PF03358">
    <property type="entry name" value="FMN_red"/>
    <property type="match status" value="1"/>
</dbReference>
<dbReference type="OrthoDB" id="9805976at2"/>
<reference evidence="4 5" key="1">
    <citation type="submission" date="2018-03" db="EMBL/GenBank/DDBJ databases">
        <title>Genome sequence of Clostridium vincentii DSM 10228.</title>
        <authorList>
            <person name="Poehlein A."/>
            <person name="Daniel R."/>
        </authorList>
    </citation>
    <scope>NUCLEOTIDE SEQUENCE [LARGE SCALE GENOMIC DNA]</scope>
    <source>
        <strain evidence="4 5">DSM 10228</strain>
    </source>
</reference>
<keyword evidence="1" id="KW-0285">Flavoprotein</keyword>
<dbReference type="InterPro" id="IPR051796">
    <property type="entry name" value="ISF_SsuE-like"/>
</dbReference>
<feature type="domain" description="NADPH-dependent FMN reductase-like" evidence="3">
    <location>
        <begin position="3"/>
        <end position="150"/>
    </location>
</feature>
<organism evidence="4 5">
    <name type="scientific">Clostridium vincentii</name>
    <dbReference type="NCBI Taxonomy" id="52704"/>
    <lineage>
        <taxon>Bacteria</taxon>
        <taxon>Bacillati</taxon>
        <taxon>Bacillota</taxon>
        <taxon>Clostridia</taxon>
        <taxon>Eubacteriales</taxon>
        <taxon>Clostridiaceae</taxon>
        <taxon>Clostridium</taxon>
    </lineage>
</organism>
<comment type="caution">
    <text evidence="4">The sequence shown here is derived from an EMBL/GenBank/DDBJ whole genome shotgun (WGS) entry which is preliminary data.</text>
</comment>
<keyword evidence="2" id="KW-0288">FMN</keyword>
<evidence type="ECO:0000313" key="5">
    <source>
        <dbReference type="Proteomes" id="UP000239471"/>
    </source>
</evidence>
<dbReference type="PANTHER" id="PTHR43278:SF2">
    <property type="entry name" value="IRON-SULFUR FLAVOPROTEIN"/>
    <property type="match status" value="1"/>
</dbReference>
<evidence type="ECO:0000259" key="3">
    <source>
        <dbReference type="Pfam" id="PF03358"/>
    </source>
</evidence>
<dbReference type="EMBL" id="PVXQ01000076">
    <property type="protein sequence ID" value="PRR78848.1"/>
    <property type="molecule type" value="Genomic_DNA"/>
</dbReference>